<evidence type="ECO:0000313" key="2">
    <source>
        <dbReference type="EMBL" id="JAE20819.1"/>
    </source>
</evidence>
<accession>A0A0A9GBJ2</accession>
<proteinExistence type="predicted"/>
<dbReference type="AlphaFoldDB" id="A0A0A9GBJ2"/>
<reference evidence="2" key="1">
    <citation type="submission" date="2014-09" db="EMBL/GenBank/DDBJ databases">
        <authorList>
            <person name="Magalhaes I.L.F."/>
            <person name="Oliveira U."/>
            <person name="Santos F.R."/>
            <person name="Vidigal T.H.D.A."/>
            <person name="Brescovit A.D."/>
            <person name="Santos A.J."/>
        </authorList>
    </citation>
    <scope>NUCLEOTIDE SEQUENCE</scope>
    <source>
        <tissue evidence="2">Shoot tissue taken approximately 20 cm above the soil surface</tissue>
    </source>
</reference>
<name>A0A0A9GBJ2_ARUDO</name>
<dbReference type="EMBL" id="GBRH01177077">
    <property type="protein sequence ID" value="JAE20819.1"/>
    <property type="molecule type" value="Transcribed_RNA"/>
</dbReference>
<evidence type="ECO:0000256" key="1">
    <source>
        <dbReference type="SAM" id="MobiDB-lite"/>
    </source>
</evidence>
<protein>
    <submittedName>
        <fullName evidence="2">Uncharacterized protein</fullName>
    </submittedName>
</protein>
<feature type="region of interest" description="Disordered" evidence="1">
    <location>
        <begin position="24"/>
        <end position="54"/>
    </location>
</feature>
<organism evidence="2">
    <name type="scientific">Arundo donax</name>
    <name type="common">Giant reed</name>
    <name type="synonym">Donax arundinaceus</name>
    <dbReference type="NCBI Taxonomy" id="35708"/>
    <lineage>
        <taxon>Eukaryota</taxon>
        <taxon>Viridiplantae</taxon>
        <taxon>Streptophyta</taxon>
        <taxon>Embryophyta</taxon>
        <taxon>Tracheophyta</taxon>
        <taxon>Spermatophyta</taxon>
        <taxon>Magnoliopsida</taxon>
        <taxon>Liliopsida</taxon>
        <taxon>Poales</taxon>
        <taxon>Poaceae</taxon>
        <taxon>PACMAD clade</taxon>
        <taxon>Arundinoideae</taxon>
        <taxon>Arundineae</taxon>
        <taxon>Arundo</taxon>
    </lineage>
</organism>
<feature type="compositionally biased region" description="Low complexity" evidence="1">
    <location>
        <begin position="30"/>
        <end position="45"/>
    </location>
</feature>
<reference evidence="2" key="2">
    <citation type="journal article" date="2015" name="Data Brief">
        <title>Shoot transcriptome of the giant reed, Arundo donax.</title>
        <authorList>
            <person name="Barrero R.A."/>
            <person name="Guerrero F.D."/>
            <person name="Moolhuijzen P."/>
            <person name="Goolsby J.A."/>
            <person name="Tidwell J."/>
            <person name="Bellgard S.E."/>
            <person name="Bellgard M.I."/>
        </authorList>
    </citation>
    <scope>NUCLEOTIDE SEQUENCE</scope>
    <source>
        <tissue evidence="2">Shoot tissue taken approximately 20 cm above the soil surface</tissue>
    </source>
</reference>
<sequence length="82" mass="9305">MCKKPMGWGIRTRKKRFGFLKAHSKGQEISTQNQTNNQASNAMASLPAGQRRKKPIQVQMDLHRTQIQGDARTTVRGRRGVE</sequence>